<reference evidence="2" key="4">
    <citation type="submission" date="2019-03" db="UniProtKB">
        <authorList>
            <consortium name="EnsemblPlants"/>
        </authorList>
    </citation>
    <scope>IDENTIFICATION</scope>
</reference>
<reference evidence="3" key="1">
    <citation type="journal article" date="2014" name="Science">
        <title>Ancient hybridizations among the ancestral genomes of bread wheat.</title>
        <authorList>
            <consortium name="International Wheat Genome Sequencing Consortium,"/>
            <person name="Marcussen T."/>
            <person name="Sandve S.R."/>
            <person name="Heier L."/>
            <person name="Spannagl M."/>
            <person name="Pfeifer M."/>
            <person name="Jakobsen K.S."/>
            <person name="Wulff B.B."/>
            <person name="Steuernagel B."/>
            <person name="Mayer K.F."/>
            <person name="Olsen O.A."/>
        </authorList>
    </citation>
    <scope>NUCLEOTIDE SEQUENCE [LARGE SCALE GENOMIC DNA]</scope>
    <source>
        <strain evidence="3">cv. AL8/78</strain>
    </source>
</reference>
<dbReference type="Gramene" id="AET5Gv21029200.2">
    <property type="protein sequence ID" value="AET5Gv21029200.2"/>
    <property type="gene ID" value="AET5Gv21029200"/>
</dbReference>
<protein>
    <submittedName>
        <fullName evidence="2">Uncharacterized protein</fullName>
    </submittedName>
</protein>
<dbReference type="EnsemblPlants" id="AET5Gv21029200.2">
    <property type="protein sequence ID" value="AET5Gv21029200.2"/>
    <property type="gene ID" value="AET5Gv21029200"/>
</dbReference>
<reference evidence="2" key="3">
    <citation type="journal article" date="2017" name="Nature">
        <title>Genome sequence of the progenitor of the wheat D genome Aegilops tauschii.</title>
        <authorList>
            <person name="Luo M.C."/>
            <person name="Gu Y.Q."/>
            <person name="Puiu D."/>
            <person name="Wang H."/>
            <person name="Twardziok S.O."/>
            <person name="Deal K.R."/>
            <person name="Huo N."/>
            <person name="Zhu T."/>
            <person name="Wang L."/>
            <person name="Wang Y."/>
            <person name="McGuire P.E."/>
            <person name="Liu S."/>
            <person name="Long H."/>
            <person name="Ramasamy R.K."/>
            <person name="Rodriguez J.C."/>
            <person name="Van S.L."/>
            <person name="Yuan L."/>
            <person name="Wang Z."/>
            <person name="Xia Z."/>
            <person name="Xiao L."/>
            <person name="Anderson O.D."/>
            <person name="Ouyang S."/>
            <person name="Liang Y."/>
            <person name="Zimin A.V."/>
            <person name="Pertea G."/>
            <person name="Qi P."/>
            <person name="Bennetzen J.L."/>
            <person name="Dai X."/>
            <person name="Dawson M.W."/>
            <person name="Muller H.G."/>
            <person name="Kugler K."/>
            <person name="Rivarola-Duarte L."/>
            <person name="Spannagl M."/>
            <person name="Mayer K.F.X."/>
            <person name="Lu F.H."/>
            <person name="Bevan M.W."/>
            <person name="Leroy P."/>
            <person name="Li P."/>
            <person name="You F.M."/>
            <person name="Sun Q."/>
            <person name="Liu Z."/>
            <person name="Lyons E."/>
            <person name="Wicker T."/>
            <person name="Salzberg S.L."/>
            <person name="Devos K.M."/>
            <person name="Dvorak J."/>
        </authorList>
    </citation>
    <scope>NUCLEOTIDE SEQUENCE [LARGE SCALE GENOMIC DNA]</scope>
    <source>
        <strain evidence="2">cv. AL8/78</strain>
    </source>
</reference>
<keyword evidence="3" id="KW-1185">Reference proteome</keyword>
<evidence type="ECO:0000256" key="1">
    <source>
        <dbReference type="SAM" id="Phobius"/>
    </source>
</evidence>
<dbReference type="Proteomes" id="UP000015105">
    <property type="component" value="Chromosome 5D"/>
</dbReference>
<reference evidence="2" key="5">
    <citation type="journal article" date="2021" name="G3 (Bethesda)">
        <title>Aegilops tauschii genome assembly Aet v5.0 features greater sequence contiguity and improved annotation.</title>
        <authorList>
            <person name="Wang L."/>
            <person name="Zhu T."/>
            <person name="Rodriguez J.C."/>
            <person name="Deal K.R."/>
            <person name="Dubcovsky J."/>
            <person name="McGuire P.E."/>
            <person name="Lux T."/>
            <person name="Spannagl M."/>
            <person name="Mayer K.F.X."/>
            <person name="Baldrich P."/>
            <person name="Meyers B.C."/>
            <person name="Huo N."/>
            <person name="Gu Y.Q."/>
            <person name="Zhou H."/>
            <person name="Devos K.M."/>
            <person name="Bennetzen J.L."/>
            <person name="Unver T."/>
            <person name="Budak H."/>
            <person name="Gulick P.J."/>
            <person name="Galiba G."/>
            <person name="Kalapos B."/>
            <person name="Nelson D.R."/>
            <person name="Li P."/>
            <person name="You F.M."/>
            <person name="Luo M.C."/>
            <person name="Dvorak J."/>
        </authorList>
    </citation>
    <scope>NUCLEOTIDE SEQUENCE [LARGE SCALE GENOMIC DNA]</scope>
    <source>
        <strain evidence="2">cv. AL8/78</strain>
    </source>
</reference>
<reference evidence="3" key="2">
    <citation type="journal article" date="2017" name="Nat. Plants">
        <title>The Aegilops tauschii genome reveals multiple impacts of transposons.</title>
        <authorList>
            <person name="Zhao G."/>
            <person name="Zou C."/>
            <person name="Li K."/>
            <person name="Wang K."/>
            <person name="Li T."/>
            <person name="Gao L."/>
            <person name="Zhang X."/>
            <person name="Wang H."/>
            <person name="Yang Z."/>
            <person name="Liu X."/>
            <person name="Jiang W."/>
            <person name="Mao L."/>
            <person name="Kong X."/>
            <person name="Jiao Y."/>
            <person name="Jia J."/>
        </authorList>
    </citation>
    <scope>NUCLEOTIDE SEQUENCE [LARGE SCALE GENOMIC DNA]</scope>
    <source>
        <strain evidence="3">cv. AL8/78</strain>
    </source>
</reference>
<keyword evidence="1" id="KW-0472">Membrane</keyword>
<organism evidence="2 3">
    <name type="scientific">Aegilops tauschii subsp. strangulata</name>
    <name type="common">Goatgrass</name>
    <dbReference type="NCBI Taxonomy" id="200361"/>
    <lineage>
        <taxon>Eukaryota</taxon>
        <taxon>Viridiplantae</taxon>
        <taxon>Streptophyta</taxon>
        <taxon>Embryophyta</taxon>
        <taxon>Tracheophyta</taxon>
        <taxon>Spermatophyta</taxon>
        <taxon>Magnoliopsida</taxon>
        <taxon>Liliopsida</taxon>
        <taxon>Poales</taxon>
        <taxon>Poaceae</taxon>
        <taxon>BOP clade</taxon>
        <taxon>Pooideae</taxon>
        <taxon>Triticodae</taxon>
        <taxon>Triticeae</taxon>
        <taxon>Triticinae</taxon>
        <taxon>Aegilops</taxon>
    </lineage>
</organism>
<name>A0A453M3K6_AEGTS</name>
<feature type="transmembrane region" description="Helical" evidence="1">
    <location>
        <begin position="43"/>
        <end position="64"/>
    </location>
</feature>
<keyword evidence="1" id="KW-1133">Transmembrane helix</keyword>
<evidence type="ECO:0000313" key="2">
    <source>
        <dbReference type="EnsemblPlants" id="AET5Gv21029200.2"/>
    </source>
</evidence>
<dbReference type="AlphaFoldDB" id="A0A453M3K6"/>
<evidence type="ECO:0000313" key="3">
    <source>
        <dbReference type="Proteomes" id="UP000015105"/>
    </source>
</evidence>
<keyword evidence="1" id="KW-0812">Transmembrane</keyword>
<proteinExistence type="predicted"/>
<sequence>MEQRNLLGTVYKQESCRESKRSYWMHVAVACLNGNRENTTCEMLVSIFVPECIGIFLFVLFSPFHQFFFLDLHFFSIE</sequence>
<accession>A0A453M3K6</accession>